<dbReference type="Proteomes" id="UP000541136">
    <property type="component" value="Unassembled WGS sequence"/>
</dbReference>
<name>A0A7W9WN66_CASDE</name>
<proteinExistence type="predicted"/>
<evidence type="ECO:0000313" key="1">
    <source>
        <dbReference type="EMBL" id="MBB6082460.1"/>
    </source>
</evidence>
<organism evidence="1 2">
    <name type="scientific">Castellaniella defragrans</name>
    <name type="common">Alcaligenes defragrans</name>
    <dbReference type="NCBI Taxonomy" id="75697"/>
    <lineage>
        <taxon>Bacteria</taxon>
        <taxon>Pseudomonadati</taxon>
        <taxon>Pseudomonadota</taxon>
        <taxon>Betaproteobacteria</taxon>
        <taxon>Burkholderiales</taxon>
        <taxon>Alcaligenaceae</taxon>
        <taxon>Castellaniella</taxon>
    </lineage>
</organism>
<dbReference type="AlphaFoldDB" id="A0A7W9WN66"/>
<accession>A0A7W9WN66</accession>
<dbReference type="EMBL" id="JACHIB010000002">
    <property type="protein sequence ID" value="MBB6082460.1"/>
    <property type="molecule type" value="Genomic_DNA"/>
</dbReference>
<comment type="caution">
    <text evidence="1">The sequence shown here is derived from an EMBL/GenBank/DDBJ whole genome shotgun (WGS) entry which is preliminary data.</text>
</comment>
<gene>
    <name evidence="1" type="ORF">HNR28_000480</name>
</gene>
<reference evidence="1 2" key="1">
    <citation type="submission" date="2020-08" db="EMBL/GenBank/DDBJ databases">
        <title>Genomic Encyclopedia of Type Strains, Phase IV (KMG-IV): sequencing the most valuable type-strain genomes for metagenomic binning, comparative biology and taxonomic classification.</title>
        <authorList>
            <person name="Goeker M."/>
        </authorList>
    </citation>
    <scope>NUCLEOTIDE SEQUENCE [LARGE SCALE GENOMIC DNA]</scope>
    <source>
        <strain evidence="1 2">DSM 12141</strain>
    </source>
</reference>
<sequence>MRAFRKAAFSLSGIFSVIGRRLDVGAHGPRRRRNGSFEIR</sequence>
<evidence type="ECO:0000313" key="2">
    <source>
        <dbReference type="Proteomes" id="UP000541136"/>
    </source>
</evidence>
<protein>
    <submittedName>
        <fullName evidence="1">Uncharacterized protein</fullName>
    </submittedName>
</protein>